<name>A0A0P8DYE0_9EURY</name>
<dbReference type="AlphaFoldDB" id="A0A0P8DYE0"/>
<organism evidence="2 3">
    <name type="scientific">Candidatus Methanoperedens nitratireducens</name>
    <dbReference type="NCBI Taxonomy" id="1392998"/>
    <lineage>
        <taxon>Archaea</taxon>
        <taxon>Methanobacteriati</taxon>
        <taxon>Methanobacteriota</taxon>
        <taxon>Stenosarchaea group</taxon>
        <taxon>Methanomicrobia</taxon>
        <taxon>Methanosarcinales</taxon>
        <taxon>ANME-2 cluster</taxon>
        <taxon>Candidatus Methanoperedentaceae</taxon>
        <taxon>Candidatus Methanoperedens</taxon>
    </lineage>
</organism>
<evidence type="ECO:0000313" key="2">
    <source>
        <dbReference type="EMBL" id="KPQ42806.1"/>
    </source>
</evidence>
<dbReference type="NCBIfam" id="NF003153">
    <property type="entry name" value="PRK04115.1"/>
    <property type="match status" value="1"/>
</dbReference>
<reference evidence="2 3" key="1">
    <citation type="submission" date="2015-09" db="EMBL/GenBank/DDBJ databases">
        <title>A metagenomics-based metabolic model of nitrate-dependent anaerobic oxidation of methane by Methanoperedens-like archaea.</title>
        <authorList>
            <person name="Arshad A."/>
            <person name="Speth D.R."/>
            <person name="De Graaf R.M."/>
            <person name="Op Den Camp H.J."/>
            <person name="Jetten M.S."/>
            <person name="Welte C.U."/>
        </authorList>
    </citation>
    <scope>NUCLEOTIDE SEQUENCE [LARGE SCALE GENOMIC DNA]</scope>
</reference>
<comment type="similarity">
    <text evidence="1">Belongs to the UPF0216 family.</text>
</comment>
<gene>
    <name evidence="2" type="ORF">MPEBLZ_02647</name>
</gene>
<dbReference type="PIRSF" id="PIRSF005264">
    <property type="entry name" value="UCP005264"/>
    <property type="match status" value="1"/>
</dbReference>
<protein>
    <recommendedName>
        <fullName evidence="1">UPF0216 protein MPEBLZ_02647</fullName>
    </recommendedName>
</protein>
<dbReference type="InterPro" id="IPR002746">
    <property type="entry name" value="UPF0216"/>
</dbReference>
<dbReference type="EMBL" id="LKCM01000203">
    <property type="protein sequence ID" value="KPQ42806.1"/>
    <property type="molecule type" value="Genomic_DNA"/>
</dbReference>
<proteinExistence type="inferred from homology"/>
<sequence length="142" mass="16894">MFNENNFEKMISMKFIQTLNRHLPAKRRTLKELLAEDRPNIKNLDGSTHSFDKKELEKIASIIPGWEHDKLRLPIYLEMCSSMERGTIKISGRVESMVVNRVLYDDEELKKKDAKDFIIIYYPHLRKVRKELPTTTQFMFTM</sequence>
<dbReference type="Pfam" id="PF01886">
    <property type="entry name" value="DUF61"/>
    <property type="match status" value="1"/>
</dbReference>
<dbReference type="HAMAP" id="MF_00585">
    <property type="entry name" value="UPF0216"/>
    <property type="match status" value="1"/>
</dbReference>
<accession>A0A0P8DYE0</accession>
<dbReference type="PATRIC" id="fig|1719120.3.peg.2886"/>
<evidence type="ECO:0000256" key="1">
    <source>
        <dbReference type="HAMAP-Rule" id="MF_00585"/>
    </source>
</evidence>
<dbReference type="Proteomes" id="UP000050360">
    <property type="component" value="Unassembled WGS sequence"/>
</dbReference>
<comment type="caution">
    <text evidence="2">The sequence shown here is derived from an EMBL/GenBank/DDBJ whole genome shotgun (WGS) entry which is preliminary data.</text>
</comment>
<evidence type="ECO:0000313" key="3">
    <source>
        <dbReference type="Proteomes" id="UP000050360"/>
    </source>
</evidence>